<sequence>MPDVYAHITDADEATLEQVAAAMEMRAKDARQHEILDTYLRRIAWPRGARVVEVGCGTGAIARALAARPEVADVVGVEPSPGLVKRAHELAADLANISFVEADGRDVPLTDGSFDVAVVHTVLSHVPDPHRLVSEVHRLLRPGGWAAFFDGDYATMTVARAADDPLQACAAAFAEHFIHDPWVMRRLSRLSEDLGFVDPVVDSHGYLQVGDAPYLLSIITRGAAALRGDGVVDTELAESLVAEAERRVRNGTFFGFIAYISLVARRSD</sequence>
<dbReference type="PANTHER" id="PTHR43591">
    <property type="entry name" value="METHYLTRANSFERASE"/>
    <property type="match status" value="1"/>
</dbReference>
<dbReference type="GO" id="GO:0008757">
    <property type="term" value="F:S-adenosylmethionine-dependent methyltransferase activity"/>
    <property type="evidence" value="ECO:0007669"/>
    <property type="project" value="InterPro"/>
</dbReference>
<evidence type="ECO:0000259" key="1">
    <source>
        <dbReference type="Pfam" id="PF08241"/>
    </source>
</evidence>
<proteinExistence type="predicted"/>
<dbReference type="AlphaFoldDB" id="A0A4V1XYE6"/>
<dbReference type="InterPro" id="IPR029063">
    <property type="entry name" value="SAM-dependent_MTases_sf"/>
</dbReference>
<name>A0A4V1XYE6_9ACTN</name>
<dbReference type="Gene3D" id="3.40.50.150">
    <property type="entry name" value="Vaccinia Virus protein VP39"/>
    <property type="match status" value="1"/>
</dbReference>
<evidence type="ECO:0000313" key="2">
    <source>
        <dbReference type="EMBL" id="RYP82979.1"/>
    </source>
</evidence>
<evidence type="ECO:0000313" key="3">
    <source>
        <dbReference type="Proteomes" id="UP000295198"/>
    </source>
</evidence>
<dbReference type="Proteomes" id="UP000295198">
    <property type="component" value="Unassembled WGS sequence"/>
</dbReference>
<keyword evidence="2" id="KW-0489">Methyltransferase</keyword>
<comment type="caution">
    <text evidence="2">The sequence shown here is derived from an EMBL/GenBank/DDBJ whole genome shotgun (WGS) entry which is preliminary data.</text>
</comment>
<feature type="domain" description="Methyltransferase type 11" evidence="1">
    <location>
        <begin position="52"/>
        <end position="148"/>
    </location>
</feature>
<accession>A0A4V1XYE6</accession>
<keyword evidence="2" id="KW-0808">Transferase</keyword>
<keyword evidence="3" id="KW-1185">Reference proteome</keyword>
<reference evidence="2 3" key="1">
    <citation type="submission" date="2019-01" db="EMBL/GenBank/DDBJ databases">
        <title>Nocardioides guangzhouensis sp. nov., an actinobacterium isolated from soil.</title>
        <authorList>
            <person name="Fu Y."/>
            <person name="Cai Y."/>
            <person name="Lin Z."/>
            <person name="Chen P."/>
        </authorList>
    </citation>
    <scope>NUCLEOTIDE SEQUENCE [LARGE SCALE GENOMIC DNA]</scope>
    <source>
        <strain evidence="2 3">130</strain>
    </source>
</reference>
<organism evidence="2 3">
    <name type="scientific">Nocardioides guangzhouensis</name>
    <dbReference type="NCBI Taxonomy" id="2497878"/>
    <lineage>
        <taxon>Bacteria</taxon>
        <taxon>Bacillati</taxon>
        <taxon>Actinomycetota</taxon>
        <taxon>Actinomycetes</taxon>
        <taxon>Propionibacteriales</taxon>
        <taxon>Nocardioidaceae</taxon>
        <taxon>Nocardioides</taxon>
    </lineage>
</organism>
<dbReference type="SUPFAM" id="SSF53335">
    <property type="entry name" value="S-adenosyl-L-methionine-dependent methyltransferases"/>
    <property type="match status" value="1"/>
</dbReference>
<dbReference type="Pfam" id="PF08241">
    <property type="entry name" value="Methyltransf_11"/>
    <property type="match status" value="1"/>
</dbReference>
<dbReference type="InterPro" id="IPR013216">
    <property type="entry name" value="Methyltransf_11"/>
</dbReference>
<protein>
    <submittedName>
        <fullName evidence="2">Methyltransferase domain-containing protein</fullName>
    </submittedName>
</protein>
<dbReference type="CDD" id="cd02440">
    <property type="entry name" value="AdoMet_MTases"/>
    <property type="match status" value="1"/>
</dbReference>
<gene>
    <name evidence="2" type="ORF">EKO23_20405</name>
</gene>
<dbReference type="RefSeq" id="WP_134720157.1">
    <property type="nucleotide sequence ID" value="NZ_SDKM01000039.1"/>
</dbReference>
<dbReference type="OrthoDB" id="65624at2"/>
<dbReference type="GO" id="GO:0032259">
    <property type="term" value="P:methylation"/>
    <property type="evidence" value="ECO:0007669"/>
    <property type="project" value="UniProtKB-KW"/>
</dbReference>
<dbReference type="EMBL" id="SDKM01000039">
    <property type="protein sequence ID" value="RYP82979.1"/>
    <property type="molecule type" value="Genomic_DNA"/>
</dbReference>